<dbReference type="AlphaFoldDB" id="A0A2S2PEZ4"/>
<name>A0A2S2PEZ4_SCHGA</name>
<organism evidence="1">
    <name type="scientific">Schizaphis graminum</name>
    <name type="common">Green bug aphid</name>
    <dbReference type="NCBI Taxonomy" id="13262"/>
    <lineage>
        <taxon>Eukaryota</taxon>
        <taxon>Metazoa</taxon>
        <taxon>Ecdysozoa</taxon>
        <taxon>Arthropoda</taxon>
        <taxon>Hexapoda</taxon>
        <taxon>Insecta</taxon>
        <taxon>Pterygota</taxon>
        <taxon>Neoptera</taxon>
        <taxon>Paraneoptera</taxon>
        <taxon>Hemiptera</taxon>
        <taxon>Sternorrhyncha</taxon>
        <taxon>Aphidomorpha</taxon>
        <taxon>Aphidoidea</taxon>
        <taxon>Aphididae</taxon>
        <taxon>Aphidini</taxon>
        <taxon>Schizaphis</taxon>
    </lineage>
</organism>
<protein>
    <submittedName>
        <fullName evidence="1">Uncharacterized protein</fullName>
    </submittedName>
</protein>
<reference evidence="1" key="1">
    <citation type="submission" date="2018-04" db="EMBL/GenBank/DDBJ databases">
        <title>Transcriptome of Schizaphis graminum biotype I.</title>
        <authorList>
            <person name="Scully E.D."/>
            <person name="Geib S.M."/>
            <person name="Palmer N.A."/>
            <person name="Koch K."/>
            <person name="Bradshaw J."/>
            <person name="Heng-Moss T."/>
            <person name="Sarath G."/>
        </authorList>
    </citation>
    <scope>NUCLEOTIDE SEQUENCE</scope>
</reference>
<gene>
    <name evidence="1" type="ORF">g.103547</name>
</gene>
<evidence type="ECO:0000313" key="1">
    <source>
        <dbReference type="EMBL" id="MBY28023.1"/>
    </source>
</evidence>
<accession>A0A2S2PEZ4</accession>
<sequence>MKMVQCRSQSPVWWVCVTPALLRDDTNYWCACTQERDVTRKGGMSTLMREDDVVKPASVAGGSIKGLRVFREIGSLPDDEEPHWTIHCLWRHTKWITRFAPYCHNNV</sequence>
<dbReference type="EMBL" id="GGMR01015404">
    <property type="protein sequence ID" value="MBY28023.1"/>
    <property type="molecule type" value="Transcribed_RNA"/>
</dbReference>
<proteinExistence type="predicted"/>